<sequence length="395" mass="45122">MSENFSLGFWDLNSEVCLLVEKIVEESIIKCKDDKNFTDYLTYGESLGTLHYREITAKFLTGLYNDDVCSSNIVATFGASFGFTLIMSQFFEVGDYLFVEDLTFAFITKTASNYGMNVIPVVSDNDGICIEKLEASLLNYQSTKRKISEKKPFSAMIYLLSVCHNPKGTSYSEVRCMKIVELARKYNVLVVTDDVYNFFQYGDSIANRLIKFDKINDSPYNHGNVVSNGSFSKVLFPSLRLGWLECSHWIANELEQRGDFICGGGCQTFNQQLCVYILNHPSLNQFLNDEKQCYKKLLETAISFMDDNCPKQIKYTRPECSFFLWIELPKNIKSKDLREACNAKGVDFVEGSKFTSHCDGCYDNYLRLCVTNLKIEELKRQLGVFCQEAKQIICS</sequence>
<dbReference type="InterPro" id="IPR015422">
    <property type="entry name" value="PyrdxlP-dep_Trfase_small"/>
</dbReference>
<gene>
    <name evidence="3" type="primary">LOC100211475</name>
</gene>
<dbReference type="RefSeq" id="XP_065674560.1">
    <property type="nucleotide sequence ID" value="XM_065818488.1"/>
</dbReference>
<dbReference type="SUPFAM" id="SSF53383">
    <property type="entry name" value="PLP-dependent transferases"/>
    <property type="match status" value="1"/>
</dbReference>
<dbReference type="InterPro" id="IPR015421">
    <property type="entry name" value="PyrdxlP-dep_Trfase_major"/>
</dbReference>
<dbReference type="Proteomes" id="UP001652625">
    <property type="component" value="Chromosome 14"/>
</dbReference>
<dbReference type="PANTHER" id="PTHR42858:SF1">
    <property type="entry name" value="LD15494P"/>
    <property type="match status" value="1"/>
</dbReference>
<proteinExistence type="predicted"/>
<evidence type="ECO:0000259" key="1">
    <source>
        <dbReference type="Pfam" id="PF00155"/>
    </source>
</evidence>
<dbReference type="Gene3D" id="3.40.640.10">
    <property type="entry name" value="Type I PLP-dependent aspartate aminotransferase-like (Major domain)"/>
    <property type="match status" value="1"/>
</dbReference>
<name>A0ABM4DJ65_HYDVU</name>
<accession>A0ABM4DJ65</accession>
<protein>
    <submittedName>
        <fullName evidence="3">2-aminoadipate transaminase isoform X3</fullName>
    </submittedName>
</protein>
<evidence type="ECO:0000313" key="2">
    <source>
        <dbReference type="Proteomes" id="UP001652625"/>
    </source>
</evidence>
<dbReference type="Pfam" id="PF00155">
    <property type="entry name" value="Aminotran_1_2"/>
    <property type="match status" value="1"/>
</dbReference>
<feature type="domain" description="Aminotransferase class I/classII large" evidence="1">
    <location>
        <begin position="30"/>
        <end position="380"/>
    </location>
</feature>
<dbReference type="CDD" id="cd00609">
    <property type="entry name" value="AAT_like"/>
    <property type="match status" value="1"/>
</dbReference>
<dbReference type="Gene3D" id="3.90.1150.10">
    <property type="entry name" value="Aspartate Aminotransferase, domain 1"/>
    <property type="match status" value="1"/>
</dbReference>
<dbReference type="InterPro" id="IPR015424">
    <property type="entry name" value="PyrdxlP-dep_Trfase"/>
</dbReference>
<reference evidence="3" key="1">
    <citation type="submission" date="2025-08" db="UniProtKB">
        <authorList>
            <consortium name="RefSeq"/>
        </authorList>
    </citation>
    <scope>IDENTIFICATION</scope>
</reference>
<dbReference type="PANTHER" id="PTHR42858">
    <property type="entry name" value="AMINOTRANSFERASE"/>
    <property type="match status" value="1"/>
</dbReference>
<organism evidence="2 3">
    <name type="scientific">Hydra vulgaris</name>
    <name type="common">Hydra</name>
    <name type="synonym">Hydra attenuata</name>
    <dbReference type="NCBI Taxonomy" id="6087"/>
    <lineage>
        <taxon>Eukaryota</taxon>
        <taxon>Metazoa</taxon>
        <taxon>Cnidaria</taxon>
        <taxon>Hydrozoa</taxon>
        <taxon>Hydroidolina</taxon>
        <taxon>Anthoathecata</taxon>
        <taxon>Aplanulata</taxon>
        <taxon>Hydridae</taxon>
        <taxon>Hydra</taxon>
    </lineage>
</organism>
<evidence type="ECO:0000313" key="3">
    <source>
        <dbReference type="RefSeq" id="XP_065674560.1"/>
    </source>
</evidence>
<keyword evidence="2" id="KW-1185">Reference proteome</keyword>
<dbReference type="GeneID" id="100211475"/>
<dbReference type="InterPro" id="IPR004839">
    <property type="entry name" value="Aminotransferase_I/II_large"/>
</dbReference>